<dbReference type="EMBL" id="BMWE01000032">
    <property type="protein sequence ID" value="GGY49943.1"/>
    <property type="molecule type" value="Genomic_DNA"/>
</dbReference>
<gene>
    <name evidence="1" type="ORF">GCM10010384_65010</name>
</gene>
<evidence type="ECO:0000313" key="1">
    <source>
        <dbReference type="EMBL" id="GGY49943.1"/>
    </source>
</evidence>
<protein>
    <recommendedName>
        <fullName evidence="3">ABC transporter ATP-binding protein</fullName>
    </recommendedName>
</protein>
<name>A0ABQ3AEE6_9ACTN</name>
<comment type="caution">
    <text evidence="1">The sequence shown here is derived from an EMBL/GenBank/DDBJ whole genome shotgun (WGS) entry which is preliminary data.</text>
</comment>
<dbReference type="Proteomes" id="UP000653308">
    <property type="component" value="Unassembled WGS sequence"/>
</dbReference>
<organism evidence="1 2">
    <name type="scientific">Streptomyces djakartensis</name>
    <dbReference type="NCBI Taxonomy" id="68193"/>
    <lineage>
        <taxon>Bacteria</taxon>
        <taxon>Bacillati</taxon>
        <taxon>Actinomycetota</taxon>
        <taxon>Actinomycetes</taxon>
        <taxon>Kitasatosporales</taxon>
        <taxon>Streptomycetaceae</taxon>
        <taxon>Streptomyces</taxon>
    </lineage>
</organism>
<sequence length="44" mass="4671">MTAADRIVVMDAGHVRAVGTHRELVSSEPLYAELAATQFLSAAD</sequence>
<dbReference type="Gene3D" id="3.40.50.300">
    <property type="entry name" value="P-loop containing nucleotide triphosphate hydrolases"/>
    <property type="match status" value="1"/>
</dbReference>
<dbReference type="InterPro" id="IPR027417">
    <property type="entry name" value="P-loop_NTPase"/>
</dbReference>
<reference evidence="2" key="1">
    <citation type="journal article" date="2019" name="Int. J. Syst. Evol. Microbiol.">
        <title>The Global Catalogue of Microorganisms (GCM) 10K type strain sequencing project: providing services to taxonomists for standard genome sequencing and annotation.</title>
        <authorList>
            <consortium name="The Broad Institute Genomics Platform"/>
            <consortium name="The Broad Institute Genome Sequencing Center for Infectious Disease"/>
            <person name="Wu L."/>
            <person name="Ma J."/>
        </authorList>
    </citation>
    <scope>NUCLEOTIDE SEQUENCE [LARGE SCALE GENOMIC DNA]</scope>
    <source>
        <strain evidence="2">JCM 4957</strain>
    </source>
</reference>
<proteinExistence type="predicted"/>
<evidence type="ECO:0008006" key="3">
    <source>
        <dbReference type="Google" id="ProtNLM"/>
    </source>
</evidence>
<keyword evidence="2" id="KW-1185">Reference proteome</keyword>
<dbReference type="SUPFAM" id="SSF52540">
    <property type="entry name" value="P-loop containing nucleoside triphosphate hydrolases"/>
    <property type="match status" value="1"/>
</dbReference>
<accession>A0ABQ3AEE6</accession>
<evidence type="ECO:0000313" key="2">
    <source>
        <dbReference type="Proteomes" id="UP000653308"/>
    </source>
</evidence>
<dbReference type="RefSeq" id="WP_268250809.1">
    <property type="nucleotide sequence ID" value="NZ_BMWE01000032.1"/>
</dbReference>